<accession>A0A381JBC4</accession>
<dbReference type="EMBL" id="UFWZ01000001">
    <property type="protein sequence ID" value="SUY47682.1"/>
    <property type="molecule type" value="Genomic_DNA"/>
</dbReference>
<protein>
    <submittedName>
        <fullName evidence="1">Uncharacterized protein</fullName>
    </submittedName>
</protein>
<sequence length="309" mass="35670">MEAETRDLSSIEIRNLMLNTLAYEEADIDSEGKTFKMYGYQGTQLDLYRLMEGLAVKRELIKERISLSGAAWGGSGLMLHPHSTTNFSRSDIQNIFEQFHLLLNQGIIAPGAVGNYGQSLPSFHVTEYGLTCLEEQEVLPYDVDGYLEKIRSIPSISEWVEFYIKEALLCYNANCMEAAVIMLGLSSEKIIDEQIDALLGYLSRNFTNEFLHMQTALSSIRFASDKFNCYKEYFNRIKNNVSNQKFKDMLPLVDRVAFQVYTNFTRITRNELAHPSDTKMERIEVLMIFISFVKYCHTQYAFIDYYINH</sequence>
<reference evidence="1 2" key="1">
    <citation type="submission" date="2018-06" db="EMBL/GenBank/DDBJ databases">
        <authorList>
            <consortium name="Pathogen Informatics"/>
            <person name="Doyle S."/>
        </authorList>
    </citation>
    <scope>NUCLEOTIDE SEQUENCE [LARGE SCALE GENOMIC DNA]</scope>
    <source>
        <strain evidence="1 2">NCTC9836</strain>
    </source>
</reference>
<evidence type="ECO:0000313" key="1">
    <source>
        <dbReference type="EMBL" id="SUY47682.1"/>
    </source>
</evidence>
<gene>
    <name evidence="1" type="ORF">NCTC9836_02023</name>
</gene>
<keyword evidence="2" id="KW-1185">Reference proteome</keyword>
<evidence type="ECO:0000313" key="2">
    <source>
        <dbReference type="Proteomes" id="UP000254664"/>
    </source>
</evidence>
<dbReference type="OrthoDB" id="1949597at2"/>
<dbReference type="Proteomes" id="UP000254664">
    <property type="component" value="Unassembled WGS sequence"/>
</dbReference>
<proteinExistence type="predicted"/>
<organism evidence="1 2">
    <name type="scientific">Clostridium putrefaciens</name>
    <dbReference type="NCBI Taxonomy" id="99675"/>
    <lineage>
        <taxon>Bacteria</taxon>
        <taxon>Bacillati</taxon>
        <taxon>Bacillota</taxon>
        <taxon>Clostridia</taxon>
        <taxon>Eubacteriales</taxon>
        <taxon>Clostridiaceae</taxon>
        <taxon>Clostridium</taxon>
    </lineage>
</organism>
<name>A0A381JBC4_9CLOT</name>
<dbReference type="AlphaFoldDB" id="A0A381JBC4"/>
<dbReference type="RefSeq" id="WP_115641610.1">
    <property type="nucleotide sequence ID" value="NZ_UFWZ01000001.1"/>
</dbReference>